<keyword evidence="6" id="KW-0067">ATP-binding</keyword>
<evidence type="ECO:0000256" key="9">
    <source>
        <dbReference type="ARBA" id="ARBA00044969"/>
    </source>
</evidence>
<dbReference type="EC" id="5.6.2.3" evidence="9"/>
<comment type="catalytic activity">
    <reaction evidence="10">
        <text>ATP + H2O = ADP + phosphate + H(+)</text>
        <dbReference type="Rhea" id="RHEA:13065"/>
        <dbReference type="ChEBI" id="CHEBI:15377"/>
        <dbReference type="ChEBI" id="CHEBI:15378"/>
        <dbReference type="ChEBI" id="CHEBI:30616"/>
        <dbReference type="ChEBI" id="CHEBI:43474"/>
        <dbReference type="ChEBI" id="CHEBI:456216"/>
        <dbReference type="EC" id="5.6.2.3"/>
    </reaction>
</comment>
<dbReference type="SUPFAM" id="SSF52540">
    <property type="entry name" value="P-loop containing nucleoside triphosphate hydrolases"/>
    <property type="match status" value="1"/>
</dbReference>
<keyword evidence="4" id="KW-0378">Hydrolase</keyword>
<protein>
    <recommendedName>
        <fullName evidence="9">DNA 5'-3' helicase</fullName>
        <ecNumber evidence="9">5.6.2.3</ecNumber>
    </recommendedName>
</protein>
<dbReference type="PROSITE" id="PS51199">
    <property type="entry name" value="SF4_HELICASE"/>
    <property type="match status" value="1"/>
</dbReference>
<evidence type="ECO:0000256" key="7">
    <source>
        <dbReference type="ARBA" id="ARBA00023125"/>
    </source>
</evidence>
<name>A0A0F9IA97_9ZZZZ</name>
<dbReference type="Gene3D" id="1.10.860.10">
    <property type="entry name" value="DNAb Helicase, Chain A"/>
    <property type="match status" value="1"/>
</dbReference>
<feature type="non-terminal residue" evidence="12">
    <location>
        <position position="1"/>
    </location>
</feature>
<dbReference type="GO" id="GO:0005829">
    <property type="term" value="C:cytosol"/>
    <property type="evidence" value="ECO:0007669"/>
    <property type="project" value="TreeGrafter"/>
</dbReference>
<evidence type="ECO:0000256" key="1">
    <source>
        <dbReference type="ARBA" id="ARBA00008428"/>
    </source>
</evidence>
<dbReference type="InterPro" id="IPR016136">
    <property type="entry name" value="DNA_helicase_N/primase_C"/>
</dbReference>
<dbReference type="GO" id="GO:0043139">
    <property type="term" value="F:5'-3' DNA helicase activity"/>
    <property type="evidence" value="ECO:0007669"/>
    <property type="project" value="UniProtKB-EC"/>
</dbReference>
<keyword evidence="2" id="KW-0235">DNA replication</keyword>
<dbReference type="Gene3D" id="3.40.50.300">
    <property type="entry name" value="P-loop containing nucleotide triphosphate hydrolases"/>
    <property type="match status" value="1"/>
</dbReference>
<dbReference type="GO" id="GO:0016787">
    <property type="term" value="F:hydrolase activity"/>
    <property type="evidence" value="ECO:0007669"/>
    <property type="project" value="UniProtKB-KW"/>
</dbReference>
<organism evidence="12">
    <name type="scientific">marine sediment metagenome</name>
    <dbReference type="NCBI Taxonomy" id="412755"/>
    <lineage>
        <taxon>unclassified sequences</taxon>
        <taxon>metagenomes</taxon>
        <taxon>ecological metagenomes</taxon>
    </lineage>
</organism>
<keyword evidence="5" id="KW-0347">Helicase</keyword>
<evidence type="ECO:0000259" key="11">
    <source>
        <dbReference type="PROSITE" id="PS51199"/>
    </source>
</evidence>
<comment type="similarity">
    <text evidence="1">Belongs to the helicase family. DnaB subfamily.</text>
</comment>
<evidence type="ECO:0000313" key="12">
    <source>
        <dbReference type="EMBL" id="KKM24427.1"/>
    </source>
</evidence>
<dbReference type="Pfam" id="PF00772">
    <property type="entry name" value="DnaB"/>
    <property type="match status" value="1"/>
</dbReference>
<dbReference type="GO" id="GO:0005524">
    <property type="term" value="F:ATP binding"/>
    <property type="evidence" value="ECO:0007669"/>
    <property type="project" value="UniProtKB-KW"/>
</dbReference>
<evidence type="ECO:0000256" key="4">
    <source>
        <dbReference type="ARBA" id="ARBA00022801"/>
    </source>
</evidence>
<keyword evidence="3" id="KW-0547">Nucleotide-binding</keyword>
<dbReference type="Pfam" id="PF03796">
    <property type="entry name" value="DnaB_C"/>
    <property type="match status" value="1"/>
</dbReference>
<evidence type="ECO:0000256" key="10">
    <source>
        <dbReference type="ARBA" id="ARBA00048954"/>
    </source>
</evidence>
<dbReference type="PANTHER" id="PTHR30153:SF2">
    <property type="entry name" value="REPLICATIVE DNA HELICASE"/>
    <property type="match status" value="1"/>
</dbReference>
<dbReference type="PANTHER" id="PTHR30153">
    <property type="entry name" value="REPLICATIVE DNA HELICASE DNAB"/>
    <property type="match status" value="1"/>
</dbReference>
<dbReference type="AlphaFoldDB" id="A0A0F9IA97"/>
<dbReference type="InterPro" id="IPR036185">
    <property type="entry name" value="DNA_heli_DnaB-like_N_sf"/>
</dbReference>
<evidence type="ECO:0000256" key="8">
    <source>
        <dbReference type="ARBA" id="ARBA00023235"/>
    </source>
</evidence>
<dbReference type="InterPro" id="IPR007693">
    <property type="entry name" value="DNA_helicase_DnaB-like_N"/>
</dbReference>
<dbReference type="GO" id="GO:0003677">
    <property type="term" value="F:DNA binding"/>
    <property type="evidence" value="ECO:0007669"/>
    <property type="project" value="UniProtKB-KW"/>
</dbReference>
<proteinExistence type="inferred from homology"/>
<sequence length="401" mass="45077">GDPVDTVTVSQELEAHSLLMEVGGPAYLTQCIRNTPTSTHAEVYGMMVRRCAQRRQLLQAAETIKLLAIDETMDIKKIFTLSEAKLMSVTVSEHKQEDTDIKTIMHEYMDDLALLTELRKQGVVPGLPTGYPSVDAIIGGAYKGELTIIAGPAKAGKSTYNLNVARNRAKAGAHIVIAILEMNRAAVVRKFVSMETDIPVDTLKNAKLSGQQWSRFVEASQKISKWNMHIIDDYPAMSPLDLRRELRRIMHNETVDYVLVDGLWRMASDKPSEKRHEEIARILIDLTTIAAKMKVPIDLVHQFNAAPNTRRDPRPRLSDLGLSISAQTEPYTVILLYRESYYKQDGSDELEVIIAANRDGNMDTAKLGFKKSSEEYFELGRIDRMIIPATNIDDSRKDVYQ</sequence>
<dbReference type="EMBL" id="LAZR01012926">
    <property type="protein sequence ID" value="KKM24427.1"/>
    <property type="molecule type" value="Genomic_DNA"/>
</dbReference>
<keyword evidence="8" id="KW-0413">Isomerase</keyword>
<evidence type="ECO:0000256" key="6">
    <source>
        <dbReference type="ARBA" id="ARBA00022840"/>
    </source>
</evidence>
<dbReference type="SUPFAM" id="SSF48024">
    <property type="entry name" value="N-terminal domain of DnaB helicase"/>
    <property type="match status" value="1"/>
</dbReference>
<dbReference type="InterPro" id="IPR027417">
    <property type="entry name" value="P-loop_NTPase"/>
</dbReference>
<reference evidence="12" key="1">
    <citation type="journal article" date="2015" name="Nature">
        <title>Complex archaea that bridge the gap between prokaryotes and eukaryotes.</title>
        <authorList>
            <person name="Spang A."/>
            <person name="Saw J.H."/>
            <person name="Jorgensen S.L."/>
            <person name="Zaremba-Niedzwiedzka K."/>
            <person name="Martijn J."/>
            <person name="Lind A.E."/>
            <person name="van Eijk R."/>
            <person name="Schleper C."/>
            <person name="Guy L."/>
            <person name="Ettema T.J."/>
        </authorList>
    </citation>
    <scope>NUCLEOTIDE SEQUENCE</scope>
</reference>
<gene>
    <name evidence="12" type="ORF">LCGC14_1605150</name>
</gene>
<keyword evidence="7" id="KW-0238">DNA-binding</keyword>
<accession>A0A0F9IA97</accession>
<evidence type="ECO:0000256" key="2">
    <source>
        <dbReference type="ARBA" id="ARBA00022705"/>
    </source>
</evidence>
<feature type="domain" description="SF4 helicase" evidence="11">
    <location>
        <begin position="120"/>
        <end position="383"/>
    </location>
</feature>
<dbReference type="InterPro" id="IPR007694">
    <property type="entry name" value="DNA_helicase_DnaB-like_C"/>
</dbReference>
<evidence type="ECO:0000256" key="3">
    <source>
        <dbReference type="ARBA" id="ARBA00022741"/>
    </source>
</evidence>
<comment type="caution">
    <text evidence="12">The sequence shown here is derived from an EMBL/GenBank/DDBJ whole genome shotgun (WGS) entry which is preliminary data.</text>
</comment>
<dbReference type="GO" id="GO:0006260">
    <property type="term" value="P:DNA replication"/>
    <property type="evidence" value="ECO:0007669"/>
    <property type="project" value="UniProtKB-KW"/>
</dbReference>
<evidence type="ECO:0000256" key="5">
    <source>
        <dbReference type="ARBA" id="ARBA00022806"/>
    </source>
</evidence>